<gene>
    <name evidence="1" type="ORF">GC250_04725</name>
</gene>
<evidence type="ECO:0000313" key="2">
    <source>
        <dbReference type="Proteomes" id="UP000470772"/>
    </source>
</evidence>
<organism evidence="1 2">
    <name type="scientific">Sulfuracidifex metallicus DSM 6482 = JCM 9184</name>
    <dbReference type="NCBI Taxonomy" id="523847"/>
    <lineage>
        <taxon>Archaea</taxon>
        <taxon>Thermoproteota</taxon>
        <taxon>Thermoprotei</taxon>
        <taxon>Sulfolobales</taxon>
        <taxon>Sulfolobaceae</taxon>
        <taxon>Sulfuracidifex</taxon>
    </lineage>
</organism>
<proteinExistence type="predicted"/>
<accession>A0A6A9QHN6</accession>
<reference evidence="1 2" key="1">
    <citation type="submission" date="2019-10" db="EMBL/GenBank/DDBJ databases">
        <title>Sequencing and Assembly of Multiple Reported Metal-Biooxidizing Members of the Extremely Thermoacidophilic Archaeal Family Sulfolobaceae.</title>
        <authorList>
            <person name="Counts J.A."/>
            <person name="Kelly R.M."/>
        </authorList>
    </citation>
    <scope>NUCLEOTIDE SEQUENCE [LARGE SCALE GENOMIC DNA]</scope>
    <source>
        <strain evidence="1 2">DSM 6482</strain>
    </source>
</reference>
<dbReference type="RefSeq" id="WP_054837683.1">
    <property type="nucleotide sequence ID" value="NZ_BBBY01000001.1"/>
</dbReference>
<dbReference type="OrthoDB" id="10589at2157"/>
<dbReference type="Proteomes" id="UP000470772">
    <property type="component" value="Unassembled WGS sequence"/>
</dbReference>
<name>A0A6A9QHN6_SULME</name>
<keyword evidence="2" id="KW-1185">Reference proteome</keyword>
<comment type="caution">
    <text evidence="1">The sequence shown here is derived from an EMBL/GenBank/DDBJ whole genome shotgun (WGS) entry which is preliminary data.</text>
</comment>
<sequence length="114" mass="13191">MGTLKEKCGIVSDNDIIEISNLGGIFEFQCDPVELYKALHRRERIIALFHTHPFSKCCYPSSTDKIGMELWRVPWIIIGEKCIRAFRLDGGVVEIDINTLLSQELYNRLMKLFE</sequence>
<dbReference type="Gene3D" id="3.40.140.10">
    <property type="entry name" value="Cytidine Deaminase, domain 2"/>
    <property type="match status" value="1"/>
</dbReference>
<dbReference type="AlphaFoldDB" id="A0A6A9QHN6"/>
<protein>
    <recommendedName>
        <fullName evidence="3">JAB domain-containing protein</fullName>
    </recommendedName>
</protein>
<dbReference type="EMBL" id="WGGD01000005">
    <property type="protein sequence ID" value="MUN28757.1"/>
    <property type="molecule type" value="Genomic_DNA"/>
</dbReference>
<dbReference type="SUPFAM" id="SSF102712">
    <property type="entry name" value="JAB1/MPN domain"/>
    <property type="match status" value="1"/>
</dbReference>
<evidence type="ECO:0008006" key="3">
    <source>
        <dbReference type="Google" id="ProtNLM"/>
    </source>
</evidence>
<evidence type="ECO:0000313" key="1">
    <source>
        <dbReference type="EMBL" id="MUN28757.1"/>
    </source>
</evidence>